<keyword evidence="2" id="KW-1185">Reference proteome</keyword>
<dbReference type="PANTHER" id="PTHR33988:SF2">
    <property type="entry name" value="ENDORIBONUCLEASE MAZF"/>
    <property type="match status" value="1"/>
</dbReference>
<dbReference type="InterPro" id="IPR003477">
    <property type="entry name" value="PemK-like"/>
</dbReference>
<accession>A1BG92</accession>
<protein>
    <submittedName>
        <fullName evidence="1">Transcriptional modulator of MazE/toxin, MazF</fullName>
    </submittedName>
</protein>
<dbReference type="AlphaFoldDB" id="A1BG92"/>
<dbReference type="HOGENOM" id="CLU_121823_3_2_10"/>
<dbReference type="RefSeq" id="WP_011745235.1">
    <property type="nucleotide sequence ID" value="NC_008639.1"/>
</dbReference>
<dbReference type="InterPro" id="IPR011067">
    <property type="entry name" value="Plasmid_toxin/cell-grow_inhib"/>
</dbReference>
<reference evidence="1 2" key="1">
    <citation type="submission" date="2006-12" db="EMBL/GenBank/DDBJ databases">
        <title>Complete sequence of Chlorobium phaeobacteroides DSM 266.</title>
        <authorList>
            <consortium name="US DOE Joint Genome Institute"/>
            <person name="Copeland A."/>
            <person name="Lucas S."/>
            <person name="Lapidus A."/>
            <person name="Barry K."/>
            <person name="Detter J.C."/>
            <person name="Glavina del Rio T."/>
            <person name="Hammon N."/>
            <person name="Israni S."/>
            <person name="Pitluck S."/>
            <person name="Goltsman E."/>
            <person name="Schmutz J."/>
            <person name="Larimer F."/>
            <person name="Land M."/>
            <person name="Hauser L."/>
            <person name="Mikhailova N."/>
            <person name="Li T."/>
            <person name="Overmann J."/>
            <person name="Bryant D.A."/>
            <person name="Richardson P."/>
        </authorList>
    </citation>
    <scope>NUCLEOTIDE SEQUENCE [LARGE SCALE GENOMIC DNA]</scope>
    <source>
        <strain evidence="1 2">DSM 266</strain>
    </source>
</reference>
<gene>
    <name evidence="1" type="ordered locus">Cpha266_1390</name>
</gene>
<evidence type="ECO:0000313" key="2">
    <source>
        <dbReference type="Proteomes" id="UP000008701"/>
    </source>
</evidence>
<dbReference type="SUPFAM" id="SSF50118">
    <property type="entry name" value="Cell growth inhibitor/plasmid maintenance toxic component"/>
    <property type="match status" value="1"/>
</dbReference>
<dbReference type="Gene3D" id="2.30.30.110">
    <property type="match status" value="1"/>
</dbReference>
<sequence length="111" mass="12061">MKRGLVVTIALQGDYGKPRPALIVQSDYFSGHPSVTVLPITSELRQTPLFRIDVEPESGNGLRKRSQIMVDKIQTVPAEKIGKAIGILDEATMMEVNRALALWSGFAGNPG</sequence>
<dbReference type="EMBL" id="CP000492">
    <property type="protein sequence ID" value="ABL65419.1"/>
    <property type="molecule type" value="Genomic_DNA"/>
</dbReference>
<dbReference type="GO" id="GO:0006402">
    <property type="term" value="P:mRNA catabolic process"/>
    <property type="evidence" value="ECO:0007669"/>
    <property type="project" value="TreeGrafter"/>
</dbReference>
<dbReference type="Pfam" id="PF02452">
    <property type="entry name" value="PemK_toxin"/>
    <property type="match status" value="1"/>
</dbReference>
<dbReference type="KEGG" id="cph:Cpha266_1390"/>
<dbReference type="Proteomes" id="UP000008701">
    <property type="component" value="Chromosome"/>
</dbReference>
<name>A1BG92_CHLPD</name>
<dbReference type="STRING" id="290317.Cpha266_1390"/>
<dbReference type="eggNOG" id="COG2337">
    <property type="taxonomic scope" value="Bacteria"/>
</dbReference>
<organism evidence="1 2">
    <name type="scientific">Chlorobium phaeobacteroides (strain DSM 266 / SMG 266 / 2430)</name>
    <dbReference type="NCBI Taxonomy" id="290317"/>
    <lineage>
        <taxon>Bacteria</taxon>
        <taxon>Pseudomonadati</taxon>
        <taxon>Chlorobiota</taxon>
        <taxon>Chlorobiia</taxon>
        <taxon>Chlorobiales</taxon>
        <taxon>Chlorobiaceae</taxon>
        <taxon>Chlorobium/Pelodictyon group</taxon>
        <taxon>Chlorobium</taxon>
    </lineage>
</organism>
<dbReference type="OrthoDB" id="9808744at2"/>
<dbReference type="GO" id="GO:0003677">
    <property type="term" value="F:DNA binding"/>
    <property type="evidence" value="ECO:0007669"/>
    <property type="project" value="InterPro"/>
</dbReference>
<dbReference type="GO" id="GO:0016075">
    <property type="term" value="P:rRNA catabolic process"/>
    <property type="evidence" value="ECO:0007669"/>
    <property type="project" value="TreeGrafter"/>
</dbReference>
<proteinExistence type="predicted"/>
<evidence type="ECO:0000313" key="1">
    <source>
        <dbReference type="EMBL" id="ABL65419.1"/>
    </source>
</evidence>
<dbReference type="PANTHER" id="PTHR33988">
    <property type="entry name" value="ENDORIBONUCLEASE MAZF-RELATED"/>
    <property type="match status" value="1"/>
</dbReference>
<dbReference type="GO" id="GO:0004521">
    <property type="term" value="F:RNA endonuclease activity"/>
    <property type="evidence" value="ECO:0007669"/>
    <property type="project" value="TreeGrafter"/>
</dbReference>